<feature type="region of interest" description="Disordered" evidence="1">
    <location>
        <begin position="23"/>
        <end position="44"/>
    </location>
</feature>
<evidence type="ECO:0000256" key="1">
    <source>
        <dbReference type="SAM" id="MobiDB-lite"/>
    </source>
</evidence>
<protein>
    <submittedName>
        <fullName evidence="2">Uncharacterized protein</fullName>
    </submittedName>
</protein>
<comment type="caution">
    <text evidence="2">The sequence shown here is derived from an EMBL/GenBank/DDBJ whole genome shotgun (WGS) entry which is preliminary data.</text>
</comment>
<gene>
    <name evidence="2" type="ORF">ACFFX0_24075</name>
</gene>
<dbReference type="EMBL" id="JBHMFI010000002">
    <property type="protein sequence ID" value="MFB9074106.1"/>
    <property type="molecule type" value="Genomic_DNA"/>
</dbReference>
<name>A0ABV5G5E3_9MICC</name>
<organism evidence="2 3">
    <name type="scientific">Citricoccus parietis</name>
    <dbReference type="NCBI Taxonomy" id="592307"/>
    <lineage>
        <taxon>Bacteria</taxon>
        <taxon>Bacillati</taxon>
        <taxon>Actinomycetota</taxon>
        <taxon>Actinomycetes</taxon>
        <taxon>Micrococcales</taxon>
        <taxon>Micrococcaceae</taxon>
        <taxon>Citricoccus</taxon>
    </lineage>
</organism>
<reference evidence="2 3" key="1">
    <citation type="submission" date="2024-09" db="EMBL/GenBank/DDBJ databases">
        <authorList>
            <person name="Sun Q."/>
            <person name="Mori K."/>
        </authorList>
    </citation>
    <scope>NUCLEOTIDE SEQUENCE [LARGE SCALE GENOMIC DNA]</scope>
    <source>
        <strain evidence="2 3">CCM 7609</strain>
    </source>
</reference>
<sequence length="81" mass="8925">MHFRLIHGRLPWPFPDRSAGGRRLPRCLPSRMTPPAPRSRASAGRGCTECGCHQAVTGYCPPGRPGRTWTFPGRSSCLHCP</sequence>
<proteinExistence type="predicted"/>
<dbReference type="Proteomes" id="UP001589575">
    <property type="component" value="Unassembled WGS sequence"/>
</dbReference>
<evidence type="ECO:0000313" key="2">
    <source>
        <dbReference type="EMBL" id="MFB9074106.1"/>
    </source>
</evidence>
<accession>A0ABV5G5E3</accession>
<evidence type="ECO:0000313" key="3">
    <source>
        <dbReference type="Proteomes" id="UP001589575"/>
    </source>
</evidence>
<keyword evidence="3" id="KW-1185">Reference proteome</keyword>